<dbReference type="AlphaFoldDB" id="Q4SGX6"/>
<sequence length="36" mass="4199">MLIHRHALEISCVRRYSHECLMHPITILKVTSSVSH</sequence>
<organism evidence="1">
    <name type="scientific">Tetraodon nigroviridis</name>
    <name type="common">Spotted green pufferfish</name>
    <name type="synonym">Chelonodon nigroviridis</name>
    <dbReference type="NCBI Taxonomy" id="99883"/>
    <lineage>
        <taxon>Eukaryota</taxon>
        <taxon>Metazoa</taxon>
        <taxon>Chordata</taxon>
        <taxon>Craniata</taxon>
        <taxon>Vertebrata</taxon>
        <taxon>Euteleostomi</taxon>
        <taxon>Actinopterygii</taxon>
        <taxon>Neopterygii</taxon>
        <taxon>Teleostei</taxon>
        <taxon>Neoteleostei</taxon>
        <taxon>Acanthomorphata</taxon>
        <taxon>Eupercaria</taxon>
        <taxon>Tetraodontiformes</taxon>
        <taxon>Tetradontoidea</taxon>
        <taxon>Tetraodontidae</taxon>
        <taxon>Tetraodon</taxon>
    </lineage>
</organism>
<dbReference type="EMBL" id="CAAE01014590">
    <property type="protein sequence ID" value="CAG00106.1"/>
    <property type="molecule type" value="Genomic_DNA"/>
</dbReference>
<protein>
    <submittedName>
        <fullName evidence="1">(spotted green pufferfish) hypothetical protein</fullName>
    </submittedName>
</protein>
<evidence type="ECO:0000313" key="1">
    <source>
        <dbReference type="EMBL" id="CAG00106.1"/>
    </source>
</evidence>
<accession>Q4SGX6</accession>
<reference evidence="1" key="2">
    <citation type="submission" date="2004-02" db="EMBL/GenBank/DDBJ databases">
        <authorList>
            <consortium name="Genoscope"/>
            <consortium name="Whitehead Institute Centre for Genome Research"/>
        </authorList>
    </citation>
    <scope>NUCLEOTIDE SEQUENCE</scope>
</reference>
<proteinExistence type="predicted"/>
<comment type="caution">
    <text evidence="1">The sequence shown here is derived from an EMBL/GenBank/DDBJ whole genome shotgun (WGS) entry which is preliminary data.</text>
</comment>
<name>Q4SGX6_TETNG</name>
<dbReference type="KEGG" id="tng:GSTEN00018418G001"/>
<reference evidence="1" key="1">
    <citation type="journal article" date="2004" name="Nature">
        <title>Genome duplication in the teleost fish Tetraodon nigroviridis reveals the early vertebrate proto-karyotype.</title>
        <authorList>
            <person name="Jaillon O."/>
            <person name="Aury J.-M."/>
            <person name="Brunet F."/>
            <person name="Petit J.-L."/>
            <person name="Stange-Thomann N."/>
            <person name="Mauceli E."/>
            <person name="Bouneau L."/>
            <person name="Fischer C."/>
            <person name="Ozouf-Costaz C."/>
            <person name="Bernot A."/>
            <person name="Nicaud S."/>
            <person name="Jaffe D."/>
            <person name="Fisher S."/>
            <person name="Lutfalla G."/>
            <person name="Dossat C."/>
            <person name="Segurens B."/>
            <person name="Dasilva C."/>
            <person name="Salanoubat M."/>
            <person name="Levy M."/>
            <person name="Boudet N."/>
            <person name="Castellano S."/>
            <person name="Anthouard V."/>
            <person name="Jubin C."/>
            <person name="Castelli V."/>
            <person name="Katinka M."/>
            <person name="Vacherie B."/>
            <person name="Biemont C."/>
            <person name="Skalli Z."/>
            <person name="Cattolico L."/>
            <person name="Poulain J."/>
            <person name="De Berardinis V."/>
            <person name="Cruaud C."/>
            <person name="Duprat S."/>
            <person name="Brottier P."/>
            <person name="Coutanceau J.-P."/>
            <person name="Gouzy J."/>
            <person name="Parra G."/>
            <person name="Lardier G."/>
            <person name="Chapple C."/>
            <person name="McKernan K.J."/>
            <person name="McEwan P."/>
            <person name="Bosak S."/>
            <person name="Kellis M."/>
            <person name="Volff J.-N."/>
            <person name="Guigo R."/>
            <person name="Zody M.C."/>
            <person name="Mesirov J."/>
            <person name="Lindblad-Toh K."/>
            <person name="Birren B."/>
            <person name="Nusbaum C."/>
            <person name="Kahn D."/>
            <person name="Robinson-Rechavi M."/>
            <person name="Laudet V."/>
            <person name="Schachter V."/>
            <person name="Quetier F."/>
            <person name="Saurin W."/>
            <person name="Scarpelli C."/>
            <person name="Wincker P."/>
            <person name="Lander E.S."/>
            <person name="Weissenbach J."/>
            <person name="Roest Crollius H."/>
        </authorList>
    </citation>
    <scope>NUCLEOTIDE SEQUENCE [LARGE SCALE GENOMIC DNA]</scope>
</reference>
<gene>
    <name evidence="1" type="ORF">GSTENG00018418001</name>
</gene>